<dbReference type="AlphaFoldDB" id="A0A3G4VE57"/>
<keyword evidence="2" id="KW-0808">Transferase</keyword>
<dbReference type="InterPro" id="IPR016181">
    <property type="entry name" value="Acyl_CoA_acyltransferase"/>
</dbReference>
<accession>A0A3G4VE57</accession>
<organism evidence="2 3">
    <name type="scientific">Vibrio mediterranei</name>
    <dbReference type="NCBI Taxonomy" id="689"/>
    <lineage>
        <taxon>Bacteria</taxon>
        <taxon>Pseudomonadati</taxon>
        <taxon>Pseudomonadota</taxon>
        <taxon>Gammaproteobacteria</taxon>
        <taxon>Vibrionales</taxon>
        <taxon>Vibrionaceae</taxon>
        <taxon>Vibrio</taxon>
    </lineage>
</organism>
<reference evidence="2 3" key="1">
    <citation type="submission" date="2018-11" db="EMBL/GenBank/DDBJ databases">
        <title>Complete Genome Sequence of Vbrio mediterranei 117-T6: a Potential Pathogen Bacteria Isolated from the Conchocelis of Pyropia.</title>
        <authorList>
            <person name="Liu Q."/>
        </authorList>
    </citation>
    <scope>NUCLEOTIDE SEQUENCE [LARGE SCALE GENOMIC DNA]</scope>
    <source>
        <strain evidence="2 3">117-T6</strain>
    </source>
</reference>
<dbReference type="Pfam" id="PF00583">
    <property type="entry name" value="Acetyltransf_1"/>
    <property type="match status" value="1"/>
</dbReference>
<dbReference type="Gene3D" id="3.40.630.30">
    <property type="match status" value="1"/>
</dbReference>
<evidence type="ECO:0000259" key="1">
    <source>
        <dbReference type="PROSITE" id="PS51186"/>
    </source>
</evidence>
<dbReference type="Proteomes" id="UP000279760">
    <property type="component" value="Chromosome 1"/>
</dbReference>
<dbReference type="EMBL" id="CP033577">
    <property type="protein sequence ID" value="AYV23093.1"/>
    <property type="molecule type" value="Genomic_DNA"/>
</dbReference>
<dbReference type="CDD" id="cd04301">
    <property type="entry name" value="NAT_SF"/>
    <property type="match status" value="1"/>
</dbReference>
<feature type="domain" description="N-acetyltransferase" evidence="1">
    <location>
        <begin position="66"/>
        <end position="206"/>
    </location>
</feature>
<evidence type="ECO:0000313" key="2">
    <source>
        <dbReference type="EMBL" id="AYV23093.1"/>
    </source>
</evidence>
<dbReference type="SUPFAM" id="SSF55729">
    <property type="entry name" value="Acyl-CoA N-acyltransferases (Nat)"/>
    <property type="match status" value="1"/>
</dbReference>
<name>A0A3G4VE57_9VIBR</name>
<dbReference type="PROSITE" id="PS51186">
    <property type="entry name" value="GNAT"/>
    <property type="match status" value="1"/>
</dbReference>
<gene>
    <name evidence="2" type="ORF">ECB94_13935</name>
</gene>
<proteinExistence type="predicted"/>
<sequence>MTNYRFESYSDKYFASCVDLIMATWNLHSNFVDLPSRRFVYDFYLKTCLNWNHHLDLIVDNEGRVIGILLGSKEEISLIEELKFARRDRLNNKWKNKLLGLGRFGNKDVAKQELARFTMNDALGEVDACLFGGEVNLFIVSETYRGQGLGKQLMDRYLNFCRFNKVKSVFLWTDEDCNHGFYSRYGFSLHKRFSTYTHYRVKHRRKNGMIYSFRLQ</sequence>
<protein>
    <submittedName>
        <fullName evidence="2">N-acetyltransferase</fullName>
    </submittedName>
</protein>
<dbReference type="InterPro" id="IPR000182">
    <property type="entry name" value="GNAT_dom"/>
</dbReference>
<dbReference type="GO" id="GO:0016747">
    <property type="term" value="F:acyltransferase activity, transferring groups other than amino-acyl groups"/>
    <property type="evidence" value="ECO:0007669"/>
    <property type="project" value="InterPro"/>
</dbReference>
<evidence type="ECO:0000313" key="3">
    <source>
        <dbReference type="Proteomes" id="UP000279760"/>
    </source>
</evidence>